<gene>
    <name evidence="1" type="ORF">CNX65_01380</name>
</gene>
<name>A0A290YZD2_9PSEU</name>
<dbReference type="EMBL" id="CP023445">
    <property type="protein sequence ID" value="ATE52105.1"/>
    <property type="molecule type" value="Genomic_DNA"/>
</dbReference>
<dbReference type="KEGG" id="apre:CNX65_01380"/>
<protein>
    <submittedName>
        <fullName evidence="1">Uncharacterized protein</fullName>
    </submittedName>
</protein>
<keyword evidence="2" id="KW-1185">Reference proteome</keyword>
<organism evidence="1 2">
    <name type="scientific">Actinosynnema pretiosum</name>
    <dbReference type="NCBI Taxonomy" id="42197"/>
    <lineage>
        <taxon>Bacteria</taxon>
        <taxon>Bacillati</taxon>
        <taxon>Actinomycetota</taxon>
        <taxon>Actinomycetes</taxon>
        <taxon>Pseudonocardiales</taxon>
        <taxon>Pseudonocardiaceae</taxon>
        <taxon>Actinosynnema</taxon>
    </lineage>
</organism>
<dbReference type="AlphaFoldDB" id="A0A290YZD2"/>
<reference evidence="1" key="1">
    <citation type="submission" date="2017-09" db="EMBL/GenBank/DDBJ databases">
        <title>Complete Genome Sequence of ansamitocin-producing Bacterium Actinosynnema pretiosum X47.</title>
        <authorList>
            <person name="Cao G."/>
            <person name="Zong G."/>
            <person name="Zhong C."/>
            <person name="Fu J."/>
        </authorList>
    </citation>
    <scope>NUCLEOTIDE SEQUENCE [LARGE SCALE GENOMIC DNA]</scope>
    <source>
        <strain evidence="1">X47</strain>
    </source>
</reference>
<evidence type="ECO:0000313" key="2">
    <source>
        <dbReference type="Proteomes" id="UP000218505"/>
    </source>
</evidence>
<evidence type="ECO:0000313" key="1">
    <source>
        <dbReference type="EMBL" id="ATE52105.1"/>
    </source>
</evidence>
<sequence>MGAGGVSGAGSAAEVRRRAVVLLDQLRELLAAVESGELPVGTAYRHRLEGAVTAVEAVLGLPPSLSEGMPEPIRRK</sequence>
<accession>A0A290YZD2</accession>
<dbReference type="Proteomes" id="UP000218505">
    <property type="component" value="Chromosome"/>
</dbReference>
<proteinExistence type="predicted"/>